<dbReference type="EMBL" id="SDHW01000009">
    <property type="protein sequence ID" value="RXK57559.1"/>
    <property type="molecule type" value="Genomic_DNA"/>
</dbReference>
<proteinExistence type="predicted"/>
<reference evidence="2 3" key="1">
    <citation type="submission" date="2019-01" db="EMBL/GenBank/DDBJ databases">
        <title>Lacibacter sp. strain TTM-7.</title>
        <authorList>
            <person name="Chen W.-M."/>
        </authorList>
    </citation>
    <scope>NUCLEOTIDE SEQUENCE [LARGE SCALE GENOMIC DNA]</scope>
    <source>
        <strain evidence="2 3">TTM-7</strain>
    </source>
</reference>
<feature type="compositionally biased region" description="Acidic residues" evidence="1">
    <location>
        <begin position="119"/>
        <end position="128"/>
    </location>
</feature>
<comment type="caution">
    <text evidence="2">The sequence shown here is derived from an EMBL/GenBank/DDBJ whole genome shotgun (WGS) entry which is preliminary data.</text>
</comment>
<dbReference type="OrthoDB" id="881590at2"/>
<feature type="region of interest" description="Disordered" evidence="1">
    <location>
        <begin position="109"/>
        <end position="145"/>
    </location>
</feature>
<feature type="compositionally biased region" description="Polar residues" evidence="1">
    <location>
        <begin position="130"/>
        <end position="145"/>
    </location>
</feature>
<sequence>MPYLLSGDLDTHIYSENKEEIVREDAAIIASCIAAAIAEAKSYLSRFDLLAIFGTDEIEPTHRDENLKNKVKDIAVWQLVCLANPNIKMEVARTRYEDAIKWLTMVQSGKSDPKLPMPVDEDDEDGYDESSNIQWDSNPKRNNYY</sequence>
<evidence type="ECO:0000313" key="2">
    <source>
        <dbReference type="EMBL" id="RXK57559.1"/>
    </source>
</evidence>
<name>A0A4Q1CDK1_9BACT</name>
<dbReference type="Pfam" id="PF07030">
    <property type="entry name" value="Phage_Mu_Gp36"/>
    <property type="match status" value="1"/>
</dbReference>
<organism evidence="2 3">
    <name type="scientific">Lacibacter luteus</name>
    <dbReference type="NCBI Taxonomy" id="2508719"/>
    <lineage>
        <taxon>Bacteria</taxon>
        <taxon>Pseudomonadati</taxon>
        <taxon>Bacteroidota</taxon>
        <taxon>Chitinophagia</taxon>
        <taxon>Chitinophagales</taxon>
        <taxon>Chitinophagaceae</taxon>
        <taxon>Lacibacter</taxon>
    </lineage>
</organism>
<protein>
    <submittedName>
        <fullName evidence="2">DUF1320 domain-containing protein</fullName>
    </submittedName>
</protein>
<dbReference type="InterPro" id="IPR009752">
    <property type="entry name" value="Phage_Mu_GpJ"/>
</dbReference>
<accession>A0A4Q1CDK1</accession>
<gene>
    <name evidence="2" type="ORF">ESA94_20385</name>
</gene>
<dbReference type="RefSeq" id="WP_129132811.1">
    <property type="nucleotide sequence ID" value="NZ_SDHW01000009.1"/>
</dbReference>
<evidence type="ECO:0000313" key="3">
    <source>
        <dbReference type="Proteomes" id="UP000290204"/>
    </source>
</evidence>
<keyword evidence="3" id="KW-1185">Reference proteome</keyword>
<evidence type="ECO:0000256" key="1">
    <source>
        <dbReference type="SAM" id="MobiDB-lite"/>
    </source>
</evidence>
<dbReference type="AlphaFoldDB" id="A0A4Q1CDK1"/>
<dbReference type="Proteomes" id="UP000290204">
    <property type="component" value="Unassembled WGS sequence"/>
</dbReference>